<name>B0C5A7_ACAM1</name>
<dbReference type="Gene3D" id="3.40.50.1820">
    <property type="entry name" value="alpha/beta hydrolase"/>
    <property type="match status" value="1"/>
</dbReference>
<feature type="domain" description="Alpha/beta hydrolase fold-3" evidence="2">
    <location>
        <begin position="85"/>
        <end position="294"/>
    </location>
</feature>
<protein>
    <submittedName>
        <fullName evidence="3">Alpha/beta hydrolase fold domain protein, putative</fullName>
    </submittedName>
</protein>
<dbReference type="InterPro" id="IPR013094">
    <property type="entry name" value="AB_hydrolase_3"/>
</dbReference>
<accession>B0C5A7</accession>
<dbReference type="OrthoDB" id="24847at2"/>
<dbReference type="GO" id="GO:0016787">
    <property type="term" value="F:hydrolase activity"/>
    <property type="evidence" value="ECO:0007669"/>
    <property type="project" value="UniProtKB-KW"/>
</dbReference>
<dbReference type="EMBL" id="CP000828">
    <property type="protein sequence ID" value="ABW26347.1"/>
    <property type="molecule type" value="Genomic_DNA"/>
</dbReference>
<evidence type="ECO:0000256" key="1">
    <source>
        <dbReference type="ARBA" id="ARBA00022801"/>
    </source>
</evidence>
<dbReference type="HOGENOM" id="CLU_012494_6_1_3"/>
<dbReference type="Pfam" id="PF07859">
    <property type="entry name" value="Abhydrolase_3"/>
    <property type="match status" value="1"/>
</dbReference>
<dbReference type="SUPFAM" id="SSF53474">
    <property type="entry name" value="alpha/beta-Hydrolases"/>
    <property type="match status" value="1"/>
</dbReference>
<dbReference type="Proteomes" id="UP000000268">
    <property type="component" value="Chromosome"/>
</dbReference>
<gene>
    <name evidence="3" type="ordered locus">AM1_1313</name>
</gene>
<keyword evidence="4" id="KW-1185">Reference proteome</keyword>
<organism evidence="3 4">
    <name type="scientific">Acaryochloris marina (strain MBIC 11017)</name>
    <dbReference type="NCBI Taxonomy" id="329726"/>
    <lineage>
        <taxon>Bacteria</taxon>
        <taxon>Bacillati</taxon>
        <taxon>Cyanobacteriota</taxon>
        <taxon>Cyanophyceae</taxon>
        <taxon>Acaryochloridales</taxon>
        <taxon>Acaryochloridaceae</taxon>
        <taxon>Acaryochloris</taxon>
    </lineage>
</organism>
<dbReference type="InterPro" id="IPR050300">
    <property type="entry name" value="GDXG_lipolytic_enzyme"/>
</dbReference>
<dbReference type="AlphaFoldDB" id="B0C5A7"/>
<dbReference type="eggNOG" id="COG0657">
    <property type="taxonomic scope" value="Bacteria"/>
</dbReference>
<evidence type="ECO:0000313" key="3">
    <source>
        <dbReference type="EMBL" id="ABW26347.1"/>
    </source>
</evidence>
<sequence length="319" mass="34410">MPKTTIDLVDPELRPTMESLPAFKIGTETLAEVRAGVLDFVPPTADYERDDVKMESRTIPGLEGGPDIGINIFTPIGGDDLKPAMLHIHGGGYIVGTADLGNVGNTRTASEVGCVVVSVDYQLSPEVTAPTAVKECYTALKWLHENADELGVDRCRIAIGGESAGGGLTANLALYARDCGEIDICFQLLIYPMLDDRTVTCSDGNPHVGEFGWTRDANAFGWTSLLGQSPGEEEVPPYSVAARATDLSNLPPAYMYVGSLDLFLEEDVEYAMRMLKAGVPVELHVLAGAYHGFEMAPEARVSIKAEQESRDALKRVFEQ</sequence>
<dbReference type="KEGG" id="amr:AM1_1313"/>
<dbReference type="PANTHER" id="PTHR48081:SF8">
    <property type="entry name" value="ALPHA_BETA HYDROLASE FOLD-3 DOMAIN-CONTAINING PROTEIN-RELATED"/>
    <property type="match status" value="1"/>
</dbReference>
<evidence type="ECO:0000259" key="2">
    <source>
        <dbReference type="Pfam" id="PF07859"/>
    </source>
</evidence>
<dbReference type="STRING" id="329726.AM1_1313"/>
<proteinExistence type="predicted"/>
<evidence type="ECO:0000313" key="4">
    <source>
        <dbReference type="Proteomes" id="UP000000268"/>
    </source>
</evidence>
<keyword evidence="1 3" id="KW-0378">Hydrolase</keyword>
<dbReference type="InterPro" id="IPR029058">
    <property type="entry name" value="AB_hydrolase_fold"/>
</dbReference>
<dbReference type="PANTHER" id="PTHR48081">
    <property type="entry name" value="AB HYDROLASE SUPERFAMILY PROTEIN C4A8.06C"/>
    <property type="match status" value="1"/>
</dbReference>
<reference evidence="3 4" key="1">
    <citation type="journal article" date="2008" name="Proc. Natl. Acad. Sci. U.S.A.">
        <title>Niche adaptation and genome expansion in the chlorophyll d-producing cyanobacterium Acaryochloris marina.</title>
        <authorList>
            <person name="Swingley W.D."/>
            <person name="Chen M."/>
            <person name="Cheung P.C."/>
            <person name="Conrad A.L."/>
            <person name="Dejesa L.C."/>
            <person name="Hao J."/>
            <person name="Honchak B.M."/>
            <person name="Karbach L.E."/>
            <person name="Kurdoglu A."/>
            <person name="Lahiri S."/>
            <person name="Mastrian S.D."/>
            <person name="Miyashita H."/>
            <person name="Page L."/>
            <person name="Ramakrishna P."/>
            <person name="Satoh S."/>
            <person name="Sattley W.M."/>
            <person name="Shimada Y."/>
            <person name="Taylor H.L."/>
            <person name="Tomo T."/>
            <person name="Tsuchiya T."/>
            <person name="Wang Z.T."/>
            <person name="Raymond J."/>
            <person name="Mimuro M."/>
            <person name="Blankenship R.E."/>
            <person name="Touchman J.W."/>
        </authorList>
    </citation>
    <scope>NUCLEOTIDE SEQUENCE [LARGE SCALE GENOMIC DNA]</scope>
    <source>
        <strain evidence="4">MBIC 11017</strain>
    </source>
</reference>